<evidence type="ECO:0000313" key="2">
    <source>
        <dbReference type="Proteomes" id="UP000054721"/>
    </source>
</evidence>
<name>A0A0V1LFC8_9BILA</name>
<reference evidence="1 2" key="1">
    <citation type="submission" date="2015-05" db="EMBL/GenBank/DDBJ databases">
        <title>Evolution of Trichinella species and genotypes.</title>
        <authorList>
            <person name="Korhonen P.K."/>
            <person name="Edoardo P."/>
            <person name="Giuseppe L.R."/>
            <person name="Gasser R.B."/>
        </authorList>
    </citation>
    <scope>NUCLEOTIDE SEQUENCE [LARGE SCALE GENOMIC DNA]</scope>
    <source>
        <strain evidence="1">ISS10</strain>
    </source>
</reference>
<dbReference type="OrthoDB" id="10463655at2759"/>
<dbReference type="EMBL" id="JYDW01000064">
    <property type="protein sequence ID" value="KRZ58060.1"/>
    <property type="molecule type" value="Genomic_DNA"/>
</dbReference>
<sequence>MRQGEAYSNKAKRPNAFYKSTCYALKYSSSSIYSKFNAFNCELMRTNVKKDYNKRNLSCYKSTVVSLVTEPISLPTTEMCKS</sequence>
<gene>
    <name evidence="1" type="ORF">T02_2835</name>
</gene>
<dbReference type="Proteomes" id="UP000054721">
    <property type="component" value="Unassembled WGS sequence"/>
</dbReference>
<keyword evidence="2" id="KW-1185">Reference proteome</keyword>
<proteinExistence type="predicted"/>
<organism evidence="1 2">
    <name type="scientific">Trichinella nativa</name>
    <dbReference type="NCBI Taxonomy" id="6335"/>
    <lineage>
        <taxon>Eukaryota</taxon>
        <taxon>Metazoa</taxon>
        <taxon>Ecdysozoa</taxon>
        <taxon>Nematoda</taxon>
        <taxon>Enoplea</taxon>
        <taxon>Dorylaimia</taxon>
        <taxon>Trichinellida</taxon>
        <taxon>Trichinellidae</taxon>
        <taxon>Trichinella</taxon>
    </lineage>
</organism>
<protein>
    <submittedName>
        <fullName evidence="1">Uncharacterized protein</fullName>
    </submittedName>
</protein>
<comment type="caution">
    <text evidence="1">The sequence shown here is derived from an EMBL/GenBank/DDBJ whole genome shotgun (WGS) entry which is preliminary data.</text>
</comment>
<evidence type="ECO:0000313" key="1">
    <source>
        <dbReference type="EMBL" id="KRZ58060.1"/>
    </source>
</evidence>
<dbReference type="AlphaFoldDB" id="A0A0V1LFC8"/>
<accession>A0A0V1LFC8</accession>